<evidence type="ECO:0000256" key="4">
    <source>
        <dbReference type="SAM" id="MobiDB-lite"/>
    </source>
</evidence>
<dbReference type="Gene3D" id="1.25.40.20">
    <property type="entry name" value="Ankyrin repeat-containing domain"/>
    <property type="match status" value="1"/>
</dbReference>
<feature type="region of interest" description="Disordered" evidence="4">
    <location>
        <begin position="144"/>
        <end position="165"/>
    </location>
</feature>
<dbReference type="SUPFAM" id="SSF48403">
    <property type="entry name" value="Ankyrin repeat"/>
    <property type="match status" value="1"/>
</dbReference>
<feature type="region of interest" description="Disordered" evidence="4">
    <location>
        <begin position="501"/>
        <end position="535"/>
    </location>
</feature>
<dbReference type="PANTHER" id="PTHR24198">
    <property type="entry name" value="ANKYRIN REPEAT AND PROTEIN KINASE DOMAIN-CONTAINING PROTEIN"/>
    <property type="match status" value="1"/>
</dbReference>
<sequence>MTVDMATTLASLHDPSVDSDSPYQLSLGDQVYYAANGANMPLNDKRGNWKLRPEEEQACVYRRDDELGDFTNDVNYHQAKANFAKLVGKTEPYAKRVADYEALARKQYKVAYQKVYQSCDAFPAGRSDFSDVSRQTYATRWQDTMKPKGPAFDRQEERNAKRRPASVELHEARLNTIAEHREKDIARERVGDHVRSLHPQVNFKFARWDLNARAFPASNGNQVIEPNGPAYERALERAIAFKRESELQVATRHETSEPPKNGTLAHLIAQKRLQRARDYYVNEILARELVVSSAVEDESDVRVAKQKKRRDRRRTRLLNKAKRKRDGNTLNGKRDFSRQKGLLRNAIRFTTQFKTNARRLSSSEILHRIRRFSIRKQQLLATRDDDHDATAKPSMSGHDRNDDVKHVPLDDTLNSTAQAVEASTQHCDHAHEHVDKMPYYVATFDSADQTAPKRIGRLPPLETRAFGRAKKRKDRRVVVQKQQQLSGDAVETVMIETENNERAVESVSTRNDPRGEEQKASMEQPPLERMRKKREPQRMHANFLEEKPIESTTKIGVRAVQRHQRQRRFARFPTTLRGLARWFQGSRKRRVACEEVDSHPFEERQRLQRSTYVAEKMVLAYVDAYFIATKLSQFFAIRWFQEPRYHYDDLVSAVLEGQADEISLMLMDKWAGLHVNKTTTPSGMTMLFLGMQKALSLDSRLKLMLQRDAKRGGPHPQDAYNKLKAQKHRLTHKDKISRILKREGTVYKDDSAVDLFVQAEAQTRVLNCLMKHGADVNAQQDPRRHEGTGWSLLHHCAVFDNVDRLRWLTDRGAIIDIASESGETPLMMAAHNRATNALQHFLEYEAVVTRSDHNGWTALHYAAAAGANDCAALLLRAGANKDARTIGDVKSPGDLARANGHTSTYWLVSLYREPEIPVRELFKVIEDGLESPVADDNPETRTPN</sequence>
<comment type="caution">
    <text evidence="5">The sequence shown here is derived from an EMBL/GenBank/DDBJ whole genome shotgun (WGS) entry which is preliminary data.</text>
</comment>
<name>A0AAD7UEX1_9STRA</name>
<feature type="compositionally biased region" description="Basic residues" evidence="4">
    <location>
        <begin position="304"/>
        <end position="325"/>
    </location>
</feature>
<dbReference type="AlphaFoldDB" id="A0AAD7UEX1"/>
<dbReference type="SMART" id="SM00248">
    <property type="entry name" value="ANK"/>
    <property type="match status" value="4"/>
</dbReference>
<feature type="region of interest" description="Disordered" evidence="4">
    <location>
        <begin position="300"/>
        <end position="337"/>
    </location>
</feature>
<dbReference type="InterPro" id="IPR036770">
    <property type="entry name" value="Ankyrin_rpt-contain_sf"/>
</dbReference>
<evidence type="ECO:0000256" key="2">
    <source>
        <dbReference type="ARBA" id="ARBA00023043"/>
    </source>
</evidence>
<dbReference type="Proteomes" id="UP001230188">
    <property type="component" value="Unassembled WGS sequence"/>
</dbReference>
<reference evidence="5" key="1">
    <citation type="submission" date="2023-01" db="EMBL/GenBank/DDBJ databases">
        <title>Metagenome sequencing of chrysophaentin producing Chrysophaeum taylorii.</title>
        <authorList>
            <person name="Davison J."/>
            <person name="Bewley C."/>
        </authorList>
    </citation>
    <scope>NUCLEOTIDE SEQUENCE</scope>
    <source>
        <strain evidence="5">NIES-1699</strain>
    </source>
</reference>
<keyword evidence="1" id="KW-0677">Repeat</keyword>
<feature type="compositionally biased region" description="Basic and acidic residues" evidence="4">
    <location>
        <begin position="511"/>
        <end position="520"/>
    </location>
</feature>
<evidence type="ECO:0000313" key="5">
    <source>
        <dbReference type="EMBL" id="KAJ8602408.1"/>
    </source>
</evidence>
<feature type="region of interest" description="Disordered" evidence="4">
    <location>
        <begin position="383"/>
        <end position="405"/>
    </location>
</feature>
<dbReference type="PROSITE" id="PS50088">
    <property type="entry name" value="ANK_REPEAT"/>
    <property type="match status" value="1"/>
</dbReference>
<dbReference type="Pfam" id="PF12796">
    <property type="entry name" value="Ank_2"/>
    <property type="match status" value="1"/>
</dbReference>
<proteinExistence type="predicted"/>
<feature type="compositionally biased region" description="Basic and acidic residues" evidence="4">
    <location>
        <begin position="144"/>
        <end position="159"/>
    </location>
</feature>
<evidence type="ECO:0000256" key="1">
    <source>
        <dbReference type="ARBA" id="ARBA00022737"/>
    </source>
</evidence>
<dbReference type="PANTHER" id="PTHR24198:SF165">
    <property type="entry name" value="ANKYRIN REPEAT-CONTAINING PROTEIN-RELATED"/>
    <property type="match status" value="1"/>
</dbReference>
<protein>
    <submittedName>
        <fullName evidence="5">Uncharacterized protein</fullName>
    </submittedName>
</protein>
<dbReference type="InterPro" id="IPR002110">
    <property type="entry name" value="Ankyrin_rpt"/>
</dbReference>
<dbReference type="PROSITE" id="PS50297">
    <property type="entry name" value="ANK_REP_REGION"/>
    <property type="match status" value="1"/>
</dbReference>
<keyword evidence="6" id="KW-1185">Reference proteome</keyword>
<evidence type="ECO:0000256" key="3">
    <source>
        <dbReference type="PROSITE-ProRule" id="PRU00023"/>
    </source>
</evidence>
<keyword evidence="2 3" id="KW-0040">ANK repeat</keyword>
<organism evidence="5 6">
    <name type="scientific">Chrysophaeum taylorii</name>
    <dbReference type="NCBI Taxonomy" id="2483200"/>
    <lineage>
        <taxon>Eukaryota</taxon>
        <taxon>Sar</taxon>
        <taxon>Stramenopiles</taxon>
        <taxon>Ochrophyta</taxon>
        <taxon>Pelagophyceae</taxon>
        <taxon>Pelagomonadales</taxon>
        <taxon>Pelagomonadaceae</taxon>
        <taxon>Chrysophaeum</taxon>
    </lineage>
</organism>
<evidence type="ECO:0000313" key="6">
    <source>
        <dbReference type="Proteomes" id="UP001230188"/>
    </source>
</evidence>
<accession>A0AAD7UEX1</accession>
<dbReference type="EMBL" id="JAQMWT010000379">
    <property type="protein sequence ID" value="KAJ8602408.1"/>
    <property type="molecule type" value="Genomic_DNA"/>
</dbReference>
<gene>
    <name evidence="5" type="ORF">CTAYLR_001196</name>
</gene>
<feature type="repeat" description="ANK" evidence="3">
    <location>
        <begin position="854"/>
        <end position="886"/>
    </location>
</feature>